<dbReference type="GO" id="GO:0019346">
    <property type="term" value="P:transsulfuration"/>
    <property type="evidence" value="ECO:0007669"/>
    <property type="project" value="InterPro"/>
</dbReference>
<dbReference type="GO" id="GO:0030170">
    <property type="term" value="F:pyridoxal phosphate binding"/>
    <property type="evidence" value="ECO:0007669"/>
    <property type="project" value="InterPro"/>
</dbReference>
<name>A0A2N9AIV8_METEX</name>
<organism evidence="6 7">
    <name type="scientific">Methylorubrum extorquens</name>
    <name type="common">Methylobacterium dichloromethanicum</name>
    <name type="synonym">Methylobacterium extorquens</name>
    <dbReference type="NCBI Taxonomy" id="408"/>
    <lineage>
        <taxon>Bacteria</taxon>
        <taxon>Pseudomonadati</taxon>
        <taxon>Pseudomonadota</taxon>
        <taxon>Alphaproteobacteria</taxon>
        <taxon>Hyphomicrobiales</taxon>
        <taxon>Methylobacteriaceae</taxon>
        <taxon>Methylorubrum</taxon>
    </lineage>
</organism>
<evidence type="ECO:0000256" key="2">
    <source>
        <dbReference type="ARBA" id="ARBA00009077"/>
    </source>
</evidence>
<dbReference type="Proteomes" id="UP000233769">
    <property type="component" value="Chromosome tk0001"/>
</dbReference>
<evidence type="ECO:0000256" key="5">
    <source>
        <dbReference type="SAM" id="MobiDB-lite"/>
    </source>
</evidence>
<dbReference type="PANTHER" id="PTHR43797:SF2">
    <property type="entry name" value="HOMOCYSTEINE_CYSTEINE SYNTHASE"/>
    <property type="match status" value="1"/>
</dbReference>
<proteinExistence type="inferred from homology"/>
<reference evidence="7" key="1">
    <citation type="submission" date="2017-10" db="EMBL/GenBank/DDBJ databases">
        <authorList>
            <person name="Regsiter A."/>
            <person name="William W."/>
        </authorList>
    </citation>
    <scope>NUCLEOTIDE SEQUENCE [LARGE SCALE GENOMIC DNA]</scope>
</reference>
<dbReference type="GO" id="GO:0003961">
    <property type="term" value="F:O-acetylhomoserine aminocarboxypropyltransferase activity"/>
    <property type="evidence" value="ECO:0007669"/>
    <property type="project" value="UniProtKB-EC"/>
</dbReference>
<evidence type="ECO:0000256" key="1">
    <source>
        <dbReference type="ARBA" id="ARBA00001933"/>
    </source>
</evidence>
<comment type="cofactor">
    <cofactor evidence="1">
        <name>pyridoxal 5'-phosphate</name>
        <dbReference type="ChEBI" id="CHEBI:597326"/>
    </cofactor>
</comment>
<dbReference type="NCBIfam" id="TIGR01326">
    <property type="entry name" value="OAH_OAS_sulfhy"/>
    <property type="match status" value="1"/>
</dbReference>
<dbReference type="GO" id="GO:0071269">
    <property type="term" value="P:L-homocysteine biosynthetic process"/>
    <property type="evidence" value="ECO:0007669"/>
    <property type="project" value="TreeGrafter"/>
</dbReference>
<evidence type="ECO:0000313" key="6">
    <source>
        <dbReference type="EMBL" id="SOR27298.1"/>
    </source>
</evidence>
<keyword evidence="3 6" id="KW-0808">Transferase</keyword>
<dbReference type="InterPro" id="IPR054542">
    <property type="entry name" value="Cys_met_metab_PP"/>
</dbReference>
<dbReference type="EC" id="2.5.1.49" evidence="6"/>
<dbReference type="InterPro" id="IPR015422">
    <property type="entry name" value="PyrdxlP-dep_Trfase_small"/>
</dbReference>
<evidence type="ECO:0000256" key="4">
    <source>
        <dbReference type="ARBA" id="ARBA00022898"/>
    </source>
</evidence>
<dbReference type="InterPro" id="IPR015424">
    <property type="entry name" value="PyrdxlP-dep_Trfase"/>
</dbReference>
<dbReference type="InterPro" id="IPR000277">
    <property type="entry name" value="Cys/Met-Metab_PyrdxlP-dep_enz"/>
</dbReference>
<dbReference type="InterPro" id="IPR015421">
    <property type="entry name" value="PyrdxlP-dep_Trfase_major"/>
</dbReference>
<sequence>MRSETIALHAGFDHDPATHAVAVPIYQSVAYAFDSADHGAALFNLEEEGFRYSRIANPTVAVLERRVAELEGGHSALAVASGQAALHYAIATLADHGGNIVAVPQLYGTTHTLLAHVLPRQGITCRFAASDRAEDIAALIDGDTRAVYCESIGNPAGNICDIEALAAVAHAHGVPLVVDNTVPTPILMRPIDYGADIVIASLTKFMGGHGTTLGGIIVDSGRFDWKAQAERFPMFTRPDVSYHGLVYADHFGPGAFAARARSVYQRTTGAVLPAMSAFLLLQGIETVALRVERHVANARKVAEHLRAHPQIAWVNYAGFADSPNHPMARKYLKGEGSSLLTFGVTGGFEGGKTFYDALKLVKRLVNIGDAKSLACHPASTTHRQMTPRRAAGRGRAAGDDPAQRRHRAYRRHPRRPRPGARRCGPRRTRGLNPSPSRPEETRHAGLRHLDPTREPARGGVGSRRSRRRRVARAGAAKASRRPPQQHARQRPGADGAPVPAPDRPRRRAAPVQPRYGPARSPSPAPISNASTRRKARWLEPGSMPSSSPAPSRRPRVLPTSHSSRRSRRWWIGRMRAASRPCSRVWPRMRPCCTSMASSVSRCRPSIPASMPARRSPTIRCSRGCRRTCRCRIRAGTTCPNRR</sequence>
<protein>
    <submittedName>
        <fullName evidence="6">Trans-sulfuration enzyme (O-acetylhomoserine aminocarboxypropyltransferase) (Modular protein)</fullName>
        <ecNumber evidence="6">2.5.1.49</ecNumber>
    </submittedName>
</protein>
<dbReference type="EMBL" id="LT962688">
    <property type="protein sequence ID" value="SOR27298.1"/>
    <property type="molecule type" value="Genomic_DNA"/>
</dbReference>
<evidence type="ECO:0000313" key="7">
    <source>
        <dbReference type="Proteomes" id="UP000233769"/>
    </source>
</evidence>
<dbReference type="SUPFAM" id="SSF53383">
    <property type="entry name" value="PLP-dependent transferases"/>
    <property type="match status" value="1"/>
</dbReference>
<dbReference type="CDD" id="cd00614">
    <property type="entry name" value="CGS_like"/>
    <property type="match status" value="1"/>
</dbReference>
<comment type="similarity">
    <text evidence="2">Belongs to the trans-sulfuration enzymes family.</text>
</comment>
<dbReference type="GO" id="GO:0005737">
    <property type="term" value="C:cytoplasm"/>
    <property type="evidence" value="ECO:0007669"/>
    <property type="project" value="TreeGrafter"/>
</dbReference>
<accession>A0A2N9AIV8</accession>
<dbReference type="FunFam" id="3.40.640.10:FF:000035">
    <property type="entry name" value="O-succinylhomoserine sulfhydrylase"/>
    <property type="match status" value="1"/>
</dbReference>
<feature type="compositionally biased region" description="Low complexity" evidence="5">
    <location>
        <begin position="540"/>
        <end position="550"/>
    </location>
</feature>
<dbReference type="GO" id="GO:0006535">
    <property type="term" value="P:cysteine biosynthetic process from serine"/>
    <property type="evidence" value="ECO:0007669"/>
    <property type="project" value="TreeGrafter"/>
</dbReference>
<feature type="compositionally biased region" description="Basic residues" evidence="5">
    <location>
        <begin position="404"/>
        <end position="429"/>
    </location>
</feature>
<dbReference type="Gene3D" id="3.40.640.10">
    <property type="entry name" value="Type I PLP-dependent aspartate aminotransferase-like (Major domain)"/>
    <property type="match status" value="1"/>
</dbReference>
<dbReference type="PROSITE" id="PS00868">
    <property type="entry name" value="CYS_MET_METAB_PP"/>
    <property type="match status" value="1"/>
</dbReference>
<dbReference type="Gene3D" id="3.90.1150.10">
    <property type="entry name" value="Aspartate Aminotransferase, domain 1"/>
    <property type="match status" value="1"/>
</dbReference>
<keyword evidence="4" id="KW-0663">Pyridoxal phosphate</keyword>
<feature type="region of interest" description="Disordered" evidence="5">
    <location>
        <begin position="376"/>
        <end position="565"/>
    </location>
</feature>
<feature type="compositionally biased region" description="Basic and acidic residues" evidence="5">
    <location>
        <begin position="437"/>
        <end position="456"/>
    </location>
</feature>
<dbReference type="AlphaFoldDB" id="A0A2N9AIV8"/>
<feature type="compositionally biased region" description="Low complexity" evidence="5">
    <location>
        <begin position="472"/>
        <end position="497"/>
    </location>
</feature>
<dbReference type="GO" id="GO:0004124">
    <property type="term" value="F:cysteine synthase activity"/>
    <property type="evidence" value="ECO:0007669"/>
    <property type="project" value="TreeGrafter"/>
</dbReference>
<dbReference type="PANTHER" id="PTHR43797">
    <property type="entry name" value="HOMOCYSTEINE/CYSTEINE SYNTHASE"/>
    <property type="match status" value="1"/>
</dbReference>
<evidence type="ECO:0000256" key="3">
    <source>
        <dbReference type="ARBA" id="ARBA00022679"/>
    </source>
</evidence>
<dbReference type="InterPro" id="IPR006235">
    <property type="entry name" value="OAc-hSer/O-AcSer_sulfhydrylase"/>
</dbReference>
<gene>
    <name evidence="6" type="ORF">TK0001_0696</name>
</gene>
<dbReference type="Pfam" id="PF01053">
    <property type="entry name" value="Cys_Met_Meta_PP"/>
    <property type="match status" value="1"/>
</dbReference>